<name>A0A9N9NV26_9GLOM</name>
<dbReference type="Gene3D" id="1.20.120.1910">
    <property type="entry name" value="Cysteine-tRNA ligase, C-terminal anti-codon recognition domain"/>
    <property type="match status" value="1"/>
</dbReference>
<comment type="caution">
    <text evidence="1">The sequence shown here is derived from an EMBL/GenBank/DDBJ whole genome shotgun (WGS) entry which is preliminary data.</text>
</comment>
<keyword evidence="2" id="KW-1185">Reference proteome</keyword>
<dbReference type="SUPFAM" id="SSF47323">
    <property type="entry name" value="Anticodon-binding domain of a subclass of class I aminoacyl-tRNA synthetases"/>
    <property type="match status" value="1"/>
</dbReference>
<evidence type="ECO:0000313" key="2">
    <source>
        <dbReference type="Proteomes" id="UP000789508"/>
    </source>
</evidence>
<dbReference type="GO" id="GO:0006418">
    <property type="term" value="P:tRNA aminoacylation for protein translation"/>
    <property type="evidence" value="ECO:0007669"/>
    <property type="project" value="InterPro"/>
</dbReference>
<dbReference type="OrthoDB" id="438179at2759"/>
<proteinExistence type="predicted"/>
<accession>A0A9N9NV26</accession>
<evidence type="ECO:0000313" key="1">
    <source>
        <dbReference type="EMBL" id="CAG8766793.1"/>
    </source>
</evidence>
<protein>
    <submittedName>
        <fullName evidence="1">10249_t:CDS:1</fullName>
    </submittedName>
</protein>
<sequence>IDKKENDNEQLQGIISDFYFSLDLLGFKFNLTPYNSEIKLLIKNWQELRRKEDYQQADKVRKKLQEMDII</sequence>
<dbReference type="Proteomes" id="UP000789508">
    <property type="component" value="Unassembled WGS sequence"/>
</dbReference>
<dbReference type="GO" id="GO:0004812">
    <property type="term" value="F:aminoacyl-tRNA ligase activity"/>
    <property type="evidence" value="ECO:0007669"/>
    <property type="project" value="InterPro"/>
</dbReference>
<dbReference type="EMBL" id="CAJVPS010049774">
    <property type="protein sequence ID" value="CAG8766793.1"/>
    <property type="molecule type" value="Genomic_DNA"/>
</dbReference>
<gene>
    <name evidence="1" type="ORF">ALEPTO_LOCUS13923</name>
</gene>
<dbReference type="AlphaFoldDB" id="A0A9N9NV26"/>
<organism evidence="1 2">
    <name type="scientific">Ambispora leptoticha</name>
    <dbReference type="NCBI Taxonomy" id="144679"/>
    <lineage>
        <taxon>Eukaryota</taxon>
        <taxon>Fungi</taxon>
        <taxon>Fungi incertae sedis</taxon>
        <taxon>Mucoromycota</taxon>
        <taxon>Glomeromycotina</taxon>
        <taxon>Glomeromycetes</taxon>
        <taxon>Archaeosporales</taxon>
        <taxon>Ambisporaceae</taxon>
        <taxon>Ambispora</taxon>
    </lineage>
</organism>
<dbReference type="GO" id="GO:0005524">
    <property type="term" value="F:ATP binding"/>
    <property type="evidence" value="ECO:0007669"/>
    <property type="project" value="InterPro"/>
</dbReference>
<dbReference type="InterPro" id="IPR009080">
    <property type="entry name" value="tRNAsynth_Ia_anticodon-bd"/>
</dbReference>
<reference evidence="1" key="1">
    <citation type="submission" date="2021-06" db="EMBL/GenBank/DDBJ databases">
        <authorList>
            <person name="Kallberg Y."/>
            <person name="Tangrot J."/>
            <person name="Rosling A."/>
        </authorList>
    </citation>
    <scope>NUCLEOTIDE SEQUENCE</scope>
    <source>
        <strain evidence="1">FL130A</strain>
    </source>
</reference>
<feature type="non-terminal residue" evidence="1">
    <location>
        <position position="1"/>
    </location>
</feature>